<dbReference type="PANTHER" id="PTHR20275:SF0">
    <property type="entry name" value="NAD KINASE"/>
    <property type="match status" value="1"/>
</dbReference>
<dbReference type="InterPro" id="IPR016064">
    <property type="entry name" value="NAD/diacylglycerol_kinase_sf"/>
</dbReference>
<dbReference type="GO" id="GO:0046872">
    <property type="term" value="F:metal ion binding"/>
    <property type="evidence" value="ECO:0007669"/>
    <property type="project" value="UniProtKB-UniRule"/>
</dbReference>
<dbReference type="PANTHER" id="PTHR20275">
    <property type="entry name" value="NAD KINASE"/>
    <property type="match status" value="1"/>
</dbReference>
<dbReference type="GO" id="GO:0006741">
    <property type="term" value="P:NADP+ biosynthetic process"/>
    <property type="evidence" value="ECO:0007669"/>
    <property type="project" value="UniProtKB-UniRule"/>
</dbReference>
<comment type="caution">
    <text evidence="6">Lacks conserved residue(s) required for the propagation of feature annotation.</text>
</comment>
<dbReference type="Pfam" id="PF20143">
    <property type="entry name" value="NAD_kinase_C"/>
    <property type="match status" value="1"/>
</dbReference>
<gene>
    <name evidence="6" type="primary">nadK</name>
    <name evidence="7" type="ORF">PORUE0001_1563</name>
</gene>
<dbReference type="GO" id="GO:0051287">
    <property type="term" value="F:NAD binding"/>
    <property type="evidence" value="ECO:0007669"/>
    <property type="project" value="UniProtKB-ARBA"/>
</dbReference>
<dbReference type="eggNOG" id="COG0061">
    <property type="taxonomic scope" value="Bacteria"/>
</dbReference>
<evidence type="ECO:0000256" key="5">
    <source>
        <dbReference type="ARBA" id="ARBA00047925"/>
    </source>
</evidence>
<comment type="caution">
    <text evidence="7">The sequence shown here is derived from an EMBL/GenBank/DDBJ whole genome shotgun (WGS) entry which is preliminary data.</text>
</comment>
<feature type="active site" description="Proton acceptor" evidence="6">
    <location>
        <position position="100"/>
    </location>
</feature>
<keyword evidence="6" id="KW-0067">ATP-binding</keyword>
<feature type="binding site" evidence="6">
    <location>
        <position position="270"/>
    </location>
    <ligand>
        <name>NAD(+)</name>
        <dbReference type="ChEBI" id="CHEBI:57540"/>
    </ligand>
</feature>
<comment type="subcellular location">
    <subcellularLocation>
        <location evidence="6">Cytoplasm</location>
    </subcellularLocation>
</comment>
<keyword evidence="6" id="KW-0547">Nucleotide-binding</keyword>
<dbReference type="Gene3D" id="3.40.50.10330">
    <property type="entry name" value="Probable inorganic polyphosphate/atp-NAD kinase, domain 1"/>
    <property type="match status" value="1"/>
</dbReference>
<dbReference type="EC" id="2.7.1.23" evidence="6"/>
<accession>C2M9U0</accession>
<feature type="binding site" evidence="6">
    <location>
        <begin position="170"/>
        <end position="171"/>
    </location>
    <ligand>
        <name>NAD(+)</name>
        <dbReference type="ChEBI" id="CHEBI:57540"/>
    </ligand>
</feature>
<feature type="binding site" evidence="6">
    <location>
        <begin position="211"/>
        <end position="216"/>
    </location>
    <ligand>
        <name>NAD(+)</name>
        <dbReference type="ChEBI" id="CHEBI:57540"/>
    </ligand>
</feature>
<sequence length="314" mass="34168">MVGSFGVSLLFGTFVAMQADSQMDRHKINTIAVYGSHDTLRLTDDVAALLTALAEHGVDLYIETPLWEALSQAGIPEGYPQMRLGGETPYGDIALSLGGDGTLLRAVHKLRDVELPIWAINCGHLGFMTEMEPQEAWHHLDDLLAGQYSIETRTLIDVSVAGEHVGTALNDLAVQKRETGSIIKIRADLDGDLLAEYAADGLVVSTPSGSTAYALSLGGPIVTPQCQTLLLVPIAPHTLNMAPLIFPDTSVLTMRVSSLHPTFSIVIDGNLRVYDCGVEIVARKSDKRAHLLRLSHKPYTQVIREKLLWGRDLR</sequence>
<dbReference type="Proteomes" id="UP000003303">
    <property type="component" value="Unassembled WGS sequence"/>
</dbReference>
<keyword evidence="3 6" id="KW-0521">NADP</keyword>
<dbReference type="InterPro" id="IPR002504">
    <property type="entry name" value="NADK"/>
</dbReference>
<dbReference type="Pfam" id="PF01513">
    <property type="entry name" value="NAD_kinase"/>
    <property type="match status" value="1"/>
</dbReference>
<protein>
    <recommendedName>
        <fullName evidence="6">NAD kinase</fullName>
        <ecNumber evidence="6">2.7.1.23</ecNumber>
    </recommendedName>
    <alternativeName>
        <fullName evidence="6">ATP-dependent NAD kinase</fullName>
    </alternativeName>
</protein>
<comment type="cofactor">
    <cofactor evidence="6">
        <name>a divalent metal cation</name>
        <dbReference type="ChEBI" id="CHEBI:60240"/>
    </cofactor>
</comment>
<dbReference type="AlphaFoldDB" id="C2M9U0"/>
<dbReference type="GO" id="GO:0005524">
    <property type="term" value="F:ATP binding"/>
    <property type="evidence" value="ECO:0007669"/>
    <property type="project" value="UniProtKB-KW"/>
</dbReference>
<dbReference type="SUPFAM" id="SSF111331">
    <property type="entry name" value="NAD kinase/diacylglycerol kinase-like"/>
    <property type="match status" value="1"/>
</dbReference>
<dbReference type="STRING" id="596327.PORUE0001_1563"/>
<evidence type="ECO:0000256" key="6">
    <source>
        <dbReference type="HAMAP-Rule" id="MF_00361"/>
    </source>
</evidence>
<keyword evidence="8" id="KW-1185">Reference proteome</keyword>
<organism evidence="7 8">
    <name type="scientific">Porphyromonas uenonis 60-3</name>
    <dbReference type="NCBI Taxonomy" id="596327"/>
    <lineage>
        <taxon>Bacteria</taxon>
        <taxon>Pseudomonadati</taxon>
        <taxon>Bacteroidota</taxon>
        <taxon>Bacteroidia</taxon>
        <taxon>Bacteroidales</taxon>
        <taxon>Porphyromonadaceae</taxon>
        <taxon>Porphyromonas</taxon>
    </lineage>
</organism>
<dbReference type="GO" id="GO:0003951">
    <property type="term" value="F:NAD+ kinase activity"/>
    <property type="evidence" value="ECO:0007669"/>
    <property type="project" value="UniProtKB-UniRule"/>
</dbReference>
<evidence type="ECO:0000256" key="3">
    <source>
        <dbReference type="ARBA" id="ARBA00022857"/>
    </source>
</evidence>
<dbReference type="EMBL" id="ACLR01000047">
    <property type="protein sequence ID" value="EEK17519.1"/>
    <property type="molecule type" value="Genomic_DNA"/>
</dbReference>
<keyword evidence="1 6" id="KW-0808">Transferase</keyword>
<evidence type="ECO:0000313" key="7">
    <source>
        <dbReference type="EMBL" id="EEK17519.1"/>
    </source>
</evidence>
<name>C2M9U0_9PORP</name>
<keyword evidence="6" id="KW-0963">Cytoplasm</keyword>
<reference evidence="7 8" key="1">
    <citation type="submission" date="2009-04" db="EMBL/GenBank/DDBJ databases">
        <authorList>
            <person name="Sebastian Y."/>
            <person name="Madupu R."/>
            <person name="Durkin A.S."/>
            <person name="Torralba M."/>
            <person name="Methe B."/>
            <person name="Sutton G.G."/>
            <person name="Strausberg R.L."/>
            <person name="Nelson K.E."/>
        </authorList>
    </citation>
    <scope>NUCLEOTIDE SEQUENCE [LARGE SCALE GENOMIC DNA]</scope>
    <source>
        <strain evidence="7 8">60-3</strain>
    </source>
</reference>
<comment type="function">
    <text evidence="6">Involved in the regulation of the intracellular balance of NAD and NADP, and is a key enzyme in the biosynthesis of NADP. Catalyzes specifically the phosphorylation on 2'-hydroxyl of the adenosine moiety of NAD to yield NADP.</text>
</comment>
<evidence type="ECO:0000256" key="1">
    <source>
        <dbReference type="ARBA" id="ARBA00022679"/>
    </source>
</evidence>
<dbReference type="InterPro" id="IPR017438">
    <property type="entry name" value="ATP-NAD_kinase_N"/>
</dbReference>
<dbReference type="Gene3D" id="2.60.200.30">
    <property type="entry name" value="Probable inorganic polyphosphate/atp-NAD kinase, domain 2"/>
    <property type="match status" value="1"/>
</dbReference>
<keyword evidence="4 6" id="KW-0520">NAD</keyword>
<evidence type="ECO:0000256" key="2">
    <source>
        <dbReference type="ARBA" id="ARBA00022777"/>
    </source>
</evidence>
<keyword evidence="2 6" id="KW-0418">Kinase</keyword>
<dbReference type="InterPro" id="IPR017437">
    <property type="entry name" value="ATP-NAD_kinase_PpnK-typ_C"/>
</dbReference>
<proteinExistence type="inferred from homology"/>
<feature type="binding site" evidence="6">
    <location>
        <position position="235"/>
    </location>
    <ligand>
        <name>NAD(+)</name>
        <dbReference type="ChEBI" id="CHEBI:57540"/>
    </ligand>
</feature>
<dbReference type="GO" id="GO:0005737">
    <property type="term" value="C:cytoplasm"/>
    <property type="evidence" value="ECO:0007669"/>
    <property type="project" value="UniProtKB-SubCell"/>
</dbReference>
<evidence type="ECO:0000313" key="8">
    <source>
        <dbReference type="Proteomes" id="UP000003303"/>
    </source>
</evidence>
<feature type="binding site" evidence="6">
    <location>
        <begin position="100"/>
        <end position="101"/>
    </location>
    <ligand>
        <name>NAD(+)</name>
        <dbReference type="ChEBI" id="CHEBI:57540"/>
    </ligand>
</feature>
<evidence type="ECO:0000256" key="4">
    <source>
        <dbReference type="ARBA" id="ARBA00023027"/>
    </source>
</evidence>
<dbReference type="GO" id="GO:0019674">
    <property type="term" value="P:NAD+ metabolic process"/>
    <property type="evidence" value="ECO:0007669"/>
    <property type="project" value="InterPro"/>
</dbReference>
<feature type="binding site" evidence="6">
    <location>
        <position position="105"/>
    </location>
    <ligand>
        <name>NAD(+)</name>
        <dbReference type="ChEBI" id="CHEBI:57540"/>
    </ligand>
</feature>
<comment type="similarity">
    <text evidence="6">Belongs to the NAD kinase family.</text>
</comment>
<feature type="binding site" evidence="6">
    <location>
        <position position="200"/>
    </location>
    <ligand>
        <name>NAD(+)</name>
        <dbReference type="ChEBI" id="CHEBI:57540"/>
    </ligand>
</feature>
<dbReference type="HAMAP" id="MF_00361">
    <property type="entry name" value="NAD_kinase"/>
    <property type="match status" value="1"/>
</dbReference>
<comment type="catalytic activity">
    <reaction evidence="5 6">
        <text>NAD(+) + ATP = ADP + NADP(+) + H(+)</text>
        <dbReference type="Rhea" id="RHEA:18629"/>
        <dbReference type="ChEBI" id="CHEBI:15378"/>
        <dbReference type="ChEBI" id="CHEBI:30616"/>
        <dbReference type="ChEBI" id="CHEBI:57540"/>
        <dbReference type="ChEBI" id="CHEBI:58349"/>
        <dbReference type="ChEBI" id="CHEBI:456216"/>
        <dbReference type="EC" id="2.7.1.23"/>
    </reaction>
</comment>